<keyword evidence="2" id="KW-1185">Reference proteome</keyword>
<dbReference type="EMBL" id="KV454001">
    <property type="protein sequence ID" value="ODQ48484.1"/>
    <property type="molecule type" value="Genomic_DNA"/>
</dbReference>
<gene>
    <name evidence="1" type="ORF">PICMEDRAFT_14051</name>
</gene>
<dbReference type="RefSeq" id="XP_019019597.1">
    <property type="nucleotide sequence ID" value="XM_019160198.1"/>
</dbReference>
<organism evidence="1 2">
    <name type="scientific">Pichia membranifaciens NRRL Y-2026</name>
    <dbReference type="NCBI Taxonomy" id="763406"/>
    <lineage>
        <taxon>Eukaryota</taxon>
        <taxon>Fungi</taxon>
        <taxon>Dikarya</taxon>
        <taxon>Ascomycota</taxon>
        <taxon>Saccharomycotina</taxon>
        <taxon>Pichiomycetes</taxon>
        <taxon>Pichiales</taxon>
        <taxon>Pichiaceae</taxon>
        <taxon>Pichia</taxon>
    </lineage>
</organism>
<dbReference type="Proteomes" id="UP000094455">
    <property type="component" value="Unassembled WGS sequence"/>
</dbReference>
<proteinExistence type="predicted"/>
<protein>
    <submittedName>
        <fullName evidence="1">Uncharacterized protein</fullName>
    </submittedName>
</protein>
<dbReference type="AlphaFoldDB" id="A0A1E3NQZ7"/>
<name>A0A1E3NQZ7_9ASCO</name>
<reference evidence="1 2" key="1">
    <citation type="journal article" date="2016" name="Proc. Natl. Acad. Sci. U.S.A.">
        <title>Comparative genomics of biotechnologically important yeasts.</title>
        <authorList>
            <person name="Riley R."/>
            <person name="Haridas S."/>
            <person name="Wolfe K.H."/>
            <person name="Lopes M.R."/>
            <person name="Hittinger C.T."/>
            <person name="Goeker M."/>
            <person name="Salamov A.A."/>
            <person name="Wisecaver J.H."/>
            <person name="Long T.M."/>
            <person name="Calvey C.H."/>
            <person name="Aerts A.L."/>
            <person name="Barry K.W."/>
            <person name="Choi C."/>
            <person name="Clum A."/>
            <person name="Coughlan A.Y."/>
            <person name="Deshpande S."/>
            <person name="Douglass A.P."/>
            <person name="Hanson S.J."/>
            <person name="Klenk H.-P."/>
            <person name="LaButti K.M."/>
            <person name="Lapidus A."/>
            <person name="Lindquist E.A."/>
            <person name="Lipzen A.M."/>
            <person name="Meier-Kolthoff J.P."/>
            <person name="Ohm R.A."/>
            <person name="Otillar R.P."/>
            <person name="Pangilinan J.L."/>
            <person name="Peng Y."/>
            <person name="Rokas A."/>
            <person name="Rosa C.A."/>
            <person name="Scheuner C."/>
            <person name="Sibirny A.A."/>
            <person name="Slot J.C."/>
            <person name="Stielow J.B."/>
            <person name="Sun H."/>
            <person name="Kurtzman C.P."/>
            <person name="Blackwell M."/>
            <person name="Grigoriev I.V."/>
            <person name="Jeffries T.W."/>
        </authorList>
    </citation>
    <scope>NUCLEOTIDE SEQUENCE [LARGE SCALE GENOMIC DNA]</scope>
    <source>
        <strain evidence="1 2">NRRL Y-2026</strain>
    </source>
</reference>
<sequence length="54" mass="6276">MGKKEYEAECAYAQQRETEIVSGNDESFASKRALLSACRRLMSEEKWRKKISTM</sequence>
<evidence type="ECO:0000313" key="1">
    <source>
        <dbReference type="EMBL" id="ODQ48484.1"/>
    </source>
</evidence>
<accession>A0A1E3NQZ7</accession>
<dbReference type="GeneID" id="30176885"/>
<evidence type="ECO:0000313" key="2">
    <source>
        <dbReference type="Proteomes" id="UP000094455"/>
    </source>
</evidence>